<reference evidence="1 2" key="1">
    <citation type="submission" date="2020-01" db="EMBL/GenBank/DDBJ databases">
        <title>Genomes assembled from Gulf of Kutch pelagic sediment metagenomes.</title>
        <authorList>
            <person name="Chandrashekar M."/>
            <person name="Mahajan M.S."/>
            <person name="Dave K.J."/>
            <person name="Vatsa P."/>
            <person name="Nathani N.M."/>
        </authorList>
    </citation>
    <scope>NUCLEOTIDE SEQUENCE [LARGE SCALE GENOMIC DNA]</scope>
    <source>
        <strain evidence="1">KS3-K002</strain>
    </source>
</reference>
<evidence type="ECO:0000313" key="2">
    <source>
        <dbReference type="Proteomes" id="UP000702544"/>
    </source>
</evidence>
<protein>
    <submittedName>
        <fullName evidence="1">Uncharacterized protein</fullName>
    </submittedName>
</protein>
<sequence length="137" mass="15241">MNLGMELERDVSPATYLWDRRIEFPAFADGSAVEAAIQTGLALENWQLAEARRKWRVVIETACEAGRAARNGGVPTRRLISDIDRVLDAVELVLFDGRLPADVAARAARSAARMCARVVEHVLRSYWEESELVSGDE</sequence>
<dbReference type="AlphaFoldDB" id="A0AAE4Z4T0"/>
<organism evidence="1 2">
    <name type="scientific">Candidatus Kutchimonas denitrificans</name>
    <dbReference type="NCBI Taxonomy" id="3056748"/>
    <lineage>
        <taxon>Bacteria</taxon>
        <taxon>Pseudomonadati</taxon>
        <taxon>Gemmatimonadota</taxon>
        <taxon>Gemmatimonadia</taxon>
        <taxon>Candidatus Palauibacterales</taxon>
        <taxon>Candidatus Palauibacteraceae</taxon>
        <taxon>Candidatus Kutchimonas</taxon>
    </lineage>
</organism>
<accession>A0AAE4Z4T0</accession>
<gene>
    <name evidence="1" type="ORF">GWO12_01565</name>
</gene>
<name>A0AAE4Z4T0_9BACT</name>
<evidence type="ECO:0000313" key="1">
    <source>
        <dbReference type="EMBL" id="NIR73794.1"/>
    </source>
</evidence>
<dbReference type="EMBL" id="JAACAK010000012">
    <property type="protein sequence ID" value="NIR73794.1"/>
    <property type="molecule type" value="Genomic_DNA"/>
</dbReference>
<comment type="caution">
    <text evidence="1">The sequence shown here is derived from an EMBL/GenBank/DDBJ whole genome shotgun (WGS) entry which is preliminary data.</text>
</comment>
<proteinExistence type="predicted"/>
<dbReference type="Proteomes" id="UP000702544">
    <property type="component" value="Unassembled WGS sequence"/>
</dbReference>